<evidence type="ECO:0000256" key="10">
    <source>
        <dbReference type="ARBA" id="ARBA00046271"/>
    </source>
</evidence>
<dbReference type="PANTHER" id="PTHR19332">
    <property type="entry name" value="PEROXISOMAL MEMBRANE PROTEIN PEX13"/>
    <property type="match status" value="1"/>
</dbReference>
<evidence type="ECO:0000256" key="8">
    <source>
        <dbReference type="ARBA" id="ARBA00023140"/>
    </source>
</evidence>
<comment type="subcellular location">
    <subcellularLocation>
        <location evidence="10">Peroxisome membrane</location>
    </subcellularLocation>
</comment>
<keyword evidence="5" id="KW-1133">Transmembrane helix</keyword>
<comment type="similarity">
    <text evidence="1">Belongs to the peroxin-13 family.</text>
</comment>
<evidence type="ECO:0000256" key="7">
    <source>
        <dbReference type="ARBA" id="ARBA00023136"/>
    </source>
</evidence>
<dbReference type="PANTHER" id="PTHR19332:SF1">
    <property type="entry name" value="PEROXISOMAL MEMBRANE PROTEIN PEX13"/>
    <property type="match status" value="1"/>
</dbReference>
<dbReference type="GO" id="GO:0016560">
    <property type="term" value="P:protein import into peroxisome matrix, docking"/>
    <property type="evidence" value="ECO:0007669"/>
    <property type="project" value="InterPro"/>
</dbReference>
<keyword evidence="7" id="KW-0472">Membrane</keyword>
<keyword evidence="4" id="KW-0653">Protein transport</keyword>
<organism evidence="13">
    <name type="scientific">Timema tahoe</name>
    <dbReference type="NCBI Taxonomy" id="61484"/>
    <lineage>
        <taxon>Eukaryota</taxon>
        <taxon>Metazoa</taxon>
        <taxon>Ecdysozoa</taxon>
        <taxon>Arthropoda</taxon>
        <taxon>Hexapoda</taxon>
        <taxon>Insecta</taxon>
        <taxon>Pterygota</taxon>
        <taxon>Neoptera</taxon>
        <taxon>Polyneoptera</taxon>
        <taxon>Phasmatodea</taxon>
        <taxon>Timematodea</taxon>
        <taxon>Timematoidea</taxon>
        <taxon>Timematidae</taxon>
        <taxon>Timema</taxon>
    </lineage>
</organism>
<proteinExistence type="inferred from homology"/>
<evidence type="ECO:0000313" key="13">
    <source>
        <dbReference type="EMBL" id="CAD7457890.1"/>
    </source>
</evidence>
<protein>
    <recommendedName>
        <fullName evidence="9">Peroxin-13</fullName>
    </recommendedName>
</protein>
<feature type="region of interest" description="Disordered" evidence="11">
    <location>
        <begin position="15"/>
        <end position="35"/>
    </location>
</feature>
<sequence length="412" mass="45838">MGATSFDDYIKTREQPKQAAAHYHHGTPQHDYNRPPTNWSVPCTTLVNVSKGGSPGLNSSAPVLTPMGTVPRPSAQPAPHVPRRNYLPPQTAGYGSYPVGMGSYNSMSSYGGYGGSGAYGGYGGSGGYGGYGSYGGFGGFPGGYGMNRFGQMPSNDPENRFIRIAEDSTRPAFQTLESMVQAFGSVSFMMESTFHAVYNTFRAVMGVAEHLGRMRVVFGQVFSTVAIYRFLLWAYRKFLYILAIIDRRESVKNRQDIKLNLVLLRAKLTFKRELEENLLKWYFPPLKCLSKDSFRRHEALWIGGPFQEMKKSVILNIAVVYNPRLRFAGRSVQSQIFFLLALLLIDQLLLARWSRPLEVKRFVVFVAKSGRQTDRMRGGCPKIGFILWSLSGSVSLHGAESGKIEVLGTLWK</sequence>
<evidence type="ECO:0000256" key="4">
    <source>
        <dbReference type="ARBA" id="ARBA00022927"/>
    </source>
</evidence>
<evidence type="ECO:0000256" key="5">
    <source>
        <dbReference type="ARBA" id="ARBA00022989"/>
    </source>
</evidence>
<evidence type="ECO:0000256" key="9">
    <source>
        <dbReference type="ARBA" id="ARBA00029693"/>
    </source>
</evidence>
<evidence type="ECO:0000256" key="11">
    <source>
        <dbReference type="SAM" id="MobiDB-lite"/>
    </source>
</evidence>
<evidence type="ECO:0000259" key="12">
    <source>
        <dbReference type="Pfam" id="PF04088"/>
    </source>
</evidence>
<keyword evidence="8" id="KW-0576">Peroxisome</keyword>
<reference evidence="13" key="1">
    <citation type="submission" date="2020-11" db="EMBL/GenBank/DDBJ databases">
        <authorList>
            <person name="Tran Van P."/>
        </authorList>
    </citation>
    <scope>NUCLEOTIDE SEQUENCE</scope>
</reference>
<keyword evidence="2" id="KW-0813">Transport</keyword>
<keyword evidence="3" id="KW-0812">Transmembrane</keyword>
<dbReference type="InterPro" id="IPR007223">
    <property type="entry name" value="Peroxin-13_N"/>
</dbReference>
<evidence type="ECO:0000256" key="1">
    <source>
        <dbReference type="ARBA" id="ARBA00006033"/>
    </source>
</evidence>
<dbReference type="GO" id="GO:0005778">
    <property type="term" value="C:peroxisomal membrane"/>
    <property type="evidence" value="ECO:0007669"/>
    <property type="project" value="UniProtKB-SubCell"/>
</dbReference>
<keyword evidence="6" id="KW-0811">Translocation</keyword>
<evidence type="ECO:0000256" key="2">
    <source>
        <dbReference type="ARBA" id="ARBA00022448"/>
    </source>
</evidence>
<accession>A0A7R9IGA6</accession>
<gene>
    <name evidence="13" type="ORF">TTEB3V08_LOCUS5880</name>
</gene>
<dbReference type="InterPro" id="IPR035463">
    <property type="entry name" value="Pex13"/>
</dbReference>
<dbReference type="EMBL" id="OE001965">
    <property type="protein sequence ID" value="CAD7457890.1"/>
    <property type="molecule type" value="Genomic_DNA"/>
</dbReference>
<name>A0A7R9IGA6_9NEOP</name>
<dbReference type="Pfam" id="PF04088">
    <property type="entry name" value="Peroxin-13_N"/>
    <property type="match status" value="1"/>
</dbReference>
<dbReference type="AlphaFoldDB" id="A0A7R9IGA6"/>
<evidence type="ECO:0000256" key="3">
    <source>
        <dbReference type="ARBA" id="ARBA00022692"/>
    </source>
</evidence>
<feature type="domain" description="Peroxin 13 N-terminal" evidence="12">
    <location>
        <begin position="161"/>
        <end position="249"/>
    </location>
</feature>
<evidence type="ECO:0000256" key="6">
    <source>
        <dbReference type="ARBA" id="ARBA00023010"/>
    </source>
</evidence>
<dbReference type="GO" id="GO:1990429">
    <property type="term" value="C:peroxisomal importomer complex"/>
    <property type="evidence" value="ECO:0007669"/>
    <property type="project" value="TreeGrafter"/>
</dbReference>